<dbReference type="EMBL" id="DRTH01000201">
    <property type="protein sequence ID" value="HHF08790.1"/>
    <property type="molecule type" value="Genomic_DNA"/>
</dbReference>
<gene>
    <name evidence="5" type="ORF">ENL26_03370</name>
</gene>
<accession>A0A7C5I179</accession>
<reference evidence="5" key="1">
    <citation type="journal article" date="2020" name="mSystems">
        <title>Genome- and Community-Level Interaction Insights into Carbon Utilization and Element Cycling Functions of Hydrothermarchaeota in Hydrothermal Sediment.</title>
        <authorList>
            <person name="Zhou Z."/>
            <person name="Liu Y."/>
            <person name="Xu W."/>
            <person name="Pan J."/>
            <person name="Luo Z.H."/>
            <person name="Li M."/>
        </authorList>
    </citation>
    <scope>NUCLEOTIDE SEQUENCE [LARGE SCALE GENOMIC DNA]</scope>
    <source>
        <strain evidence="5">HyVt-80</strain>
    </source>
</reference>
<dbReference type="GO" id="GO:0005524">
    <property type="term" value="F:ATP binding"/>
    <property type="evidence" value="ECO:0007669"/>
    <property type="project" value="InterPro"/>
</dbReference>
<keyword evidence="1" id="KW-0436">Ligase</keyword>
<dbReference type="Proteomes" id="UP000886129">
    <property type="component" value="Unassembled WGS sequence"/>
</dbReference>
<dbReference type="InterPro" id="IPR045864">
    <property type="entry name" value="aa-tRNA-synth_II/BPL/LPL"/>
</dbReference>
<evidence type="ECO:0000259" key="4">
    <source>
        <dbReference type="Pfam" id="PF00152"/>
    </source>
</evidence>
<dbReference type="Pfam" id="PF00152">
    <property type="entry name" value="tRNA-synt_2"/>
    <property type="match status" value="1"/>
</dbReference>
<dbReference type="InterPro" id="IPR004364">
    <property type="entry name" value="Aa-tRNA-synt_II"/>
</dbReference>
<dbReference type="GO" id="GO:0006418">
    <property type="term" value="P:tRNA aminoacylation for protein translation"/>
    <property type="evidence" value="ECO:0007669"/>
    <property type="project" value="InterPro"/>
</dbReference>
<keyword evidence="2" id="KW-0547">Nucleotide-binding</keyword>
<keyword evidence="3" id="KW-0067">ATP-binding</keyword>
<dbReference type="Gene3D" id="3.30.930.10">
    <property type="entry name" value="Bira Bifunctional Protein, Domain 2"/>
    <property type="match status" value="1"/>
</dbReference>
<evidence type="ECO:0000256" key="2">
    <source>
        <dbReference type="ARBA" id="ARBA00022741"/>
    </source>
</evidence>
<evidence type="ECO:0000256" key="1">
    <source>
        <dbReference type="ARBA" id="ARBA00022598"/>
    </source>
</evidence>
<feature type="domain" description="Aminoacyl-tRNA synthetase class II (D/K/N)" evidence="4">
    <location>
        <begin position="5"/>
        <end position="61"/>
    </location>
</feature>
<dbReference type="SUPFAM" id="SSF55681">
    <property type="entry name" value="Class II aaRS and biotin synthetases"/>
    <property type="match status" value="1"/>
</dbReference>
<protein>
    <submittedName>
        <fullName evidence="5">Asparagine synthetase A</fullName>
    </submittedName>
</protein>
<sequence>EQILKRMEYKGTSLEDFKWYLQIAEDERLVPSAGCGFGVERLTRYICSLPHVSLTRLFPKVPGMDWI</sequence>
<evidence type="ECO:0000313" key="5">
    <source>
        <dbReference type="EMBL" id="HHF08790.1"/>
    </source>
</evidence>
<organism evidence="5">
    <name type="scientific">Kosmotoga arenicorallina</name>
    <dbReference type="NCBI Taxonomy" id="688066"/>
    <lineage>
        <taxon>Bacteria</taxon>
        <taxon>Thermotogati</taxon>
        <taxon>Thermotogota</taxon>
        <taxon>Thermotogae</taxon>
        <taxon>Kosmotogales</taxon>
        <taxon>Kosmotogaceae</taxon>
        <taxon>Kosmotoga</taxon>
    </lineage>
</organism>
<dbReference type="GO" id="GO:0004812">
    <property type="term" value="F:aminoacyl-tRNA ligase activity"/>
    <property type="evidence" value="ECO:0007669"/>
    <property type="project" value="InterPro"/>
</dbReference>
<evidence type="ECO:0000256" key="3">
    <source>
        <dbReference type="ARBA" id="ARBA00022840"/>
    </source>
</evidence>
<name>A0A7C5I179_9BACT</name>
<dbReference type="AlphaFoldDB" id="A0A7C5I179"/>
<comment type="caution">
    <text evidence="5">The sequence shown here is derived from an EMBL/GenBank/DDBJ whole genome shotgun (WGS) entry which is preliminary data.</text>
</comment>
<feature type="non-terminal residue" evidence="5">
    <location>
        <position position="1"/>
    </location>
</feature>
<proteinExistence type="predicted"/>